<dbReference type="AlphaFoldDB" id="A0A2I0VTV3"/>
<sequence>MNHAVKQSFVTTHAASLYLFGVVSFFHSSSVLERKRRSTWNYGRGSYSSKRCNIYAKRIRRMESRRTLLRDISEYAEYLFQSWKDDSSTVWFRRPYWSKGTKLNGFSSHESQSERSKNKRKDGFDFGKNSDDDDGDVENIFHSAFGREGFYYWASSRDGNFQWRCSSGHNHKCFSDWRYETDEETDDDTGADTCPPADLASERLTLGLSASGPLKLKEVKNAYRVCALRWHPDRHQGTSKVMAEEKFKNCSTAYKSLCDRLASS</sequence>
<evidence type="ECO:0000313" key="5">
    <source>
        <dbReference type="Proteomes" id="UP000233837"/>
    </source>
</evidence>
<evidence type="ECO:0000256" key="1">
    <source>
        <dbReference type="SAM" id="MobiDB-lite"/>
    </source>
</evidence>
<evidence type="ECO:0000313" key="4">
    <source>
        <dbReference type="EMBL" id="PKU66824.1"/>
    </source>
</evidence>
<keyword evidence="2" id="KW-1133">Transmembrane helix</keyword>
<dbReference type="EMBL" id="KZ503238">
    <property type="protein sequence ID" value="PKU66824.1"/>
    <property type="molecule type" value="Genomic_DNA"/>
</dbReference>
<name>A0A2I0VTV3_9ASPA</name>
<dbReference type="GO" id="GO:0005783">
    <property type="term" value="C:endoplasmic reticulum"/>
    <property type="evidence" value="ECO:0007669"/>
    <property type="project" value="UniProtKB-ARBA"/>
</dbReference>
<keyword evidence="5" id="KW-1185">Reference proteome</keyword>
<dbReference type="InterPro" id="IPR036869">
    <property type="entry name" value="J_dom_sf"/>
</dbReference>
<dbReference type="InterPro" id="IPR001623">
    <property type="entry name" value="DnaJ_domain"/>
</dbReference>
<dbReference type="SUPFAM" id="SSF46565">
    <property type="entry name" value="Chaperone J-domain"/>
    <property type="match status" value="1"/>
</dbReference>
<reference evidence="4 5" key="2">
    <citation type="journal article" date="2017" name="Nature">
        <title>The Apostasia genome and the evolution of orchids.</title>
        <authorList>
            <person name="Zhang G.Q."/>
            <person name="Liu K.W."/>
            <person name="Li Z."/>
            <person name="Lohaus R."/>
            <person name="Hsiao Y.Y."/>
            <person name="Niu S.C."/>
            <person name="Wang J.Y."/>
            <person name="Lin Y.C."/>
            <person name="Xu Q."/>
            <person name="Chen L.J."/>
            <person name="Yoshida K."/>
            <person name="Fujiwara S."/>
            <person name="Wang Z.W."/>
            <person name="Zhang Y.Q."/>
            <person name="Mitsuda N."/>
            <person name="Wang M."/>
            <person name="Liu G.H."/>
            <person name="Pecoraro L."/>
            <person name="Huang H.X."/>
            <person name="Xiao X.J."/>
            <person name="Lin M."/>
            <person name="Wu X.Y."/>
            <person name="Wu W.L."/>
            <person name="Chen Y.Y."/>
            <person name="Chang S.B."/>
            <person name="Sakamoto S."/>
            <person name="Ohme-Takagi M."/>
            <person name="Yagi M."/>
            <person name="Zeng S.J."/>
            <person name="Shen C.Y."/>
            <person name="Yeh C.M."/>
            <person name="Luo Y.B."/>
            <person name="Tsai W.C."/>
            <person name="Van de Peer Y."/>
            <person name="Liu Z.J."/>
        </authorList>
    </citation>
    <scope>NUCLEOTIDE SEQUENCE [LARGE SCALE GENOMIC DNA]</scope>
    <source>
        <tissue evidence="4">The whole plant</tissue>
    </source>
</reference>
<dbReference type="PROSITE" id="PS50076">
    <property type="entry name" value="DNAJ_2"/>
    <property type="match status" value="1"/>
</dbReference>
<dbReference type="CDD" id="cd06257">
    <property type="entry name" value="DnaJ"/>
    <property type="match status" value="1"/>
</dbReference>
<evidence type="ECO:0000256" key="2">
    <source>
        <dbReference type="SAM" id="Phobius"/>
    </source>
</evidence>
<dbReference type="OrthoDB" id="10250354at2759"/>
<dbReference type="Proteomes" id="UP000233837">
    <property type="component" value="Unassembled WGS sequence"/>
</dbReference>
<dbReference type="Gene3D" id="1.10.287.110">
    <property type="entry name" value="DnaJ domain"/>
    <property type="match status" value="1"/>
</dbReference>
<dbReference type="SMART" id="SM00271">
    <property type="entry name" value="DnaJ"/>
    <property type="match status" value="1"/>
</dbReference>
<proteinExistence type="predicted"/>
<dbReference type="Pfam" id="PF00226">
    <property type="entry name" value="DnaJ"/>
    <property type="match status" value="1"/>
</dbReference>
<reference evidence="4 5" key="1">
    <citation type="journal article" date="2016" name="Sci. Rep.">
        <title>The Dendrobium catenatum Lindl. genome sequence provides insights into polysaccharide synthase, floral development and adaptive evolution.</title>
        <authorList>
            <person name="Zhang G.Q."/>
            <person name="Xu Q."/>
            <person name="Bian C."/>
            <person name="Tsai W.C."/>
            <person name="Yeh C.M."/>
            <person name="Liu K.W."/>
            <person name="Yoshida K."/>
            <person name="Zhang L.S."/>
            <person name="Chang S.B."/>
            <person name="Chen F."/>
            <person name="Shi Y."/>
            <person name="Su Y.Y."/>
            <person name="Zhang Y.Q."/>
            <person name="Chen L.J."/>
            <person name="Yin Y."/>
            <person name="Lin M."/>
            <person name="Huang H."/>
            <person name="Deng H."/>
            <person name="Wang Z.W."/>
            <person name="Zhu S.L."/>
            <person name="Zhao X."/>
            <person name="Deng C."/>
            <person name="Niu S.C."/>
            <person name="Huang J."/>
            <person name="Wang M."/>
            <person name="Liu G.H."/>
            <person name="Yang H.J."/>
            <person name="Xiao X.J."/>
            <person name="Hsiao Y.Y."/>
            <person name="Wu W.L."/>
            <person name="Chen Y.Y."/>
            <person name="Mitsuda N."/>
            <person name="Ohme-Takagi M."/>
            <person name="Luo Y.B."/>
            <person name="Van de Peer Y."/>
            <person name="Liu Z.J."/>
        </authorList>
    </citation>
    <scope>NUCLEOTIDE SEQUENCE [LARGE SCALE GENOMIC DNA]</scope>
    <source>
        <tissue evidence="4">The whole plant</tissue>
    </source>
</reference>
<keyword evidence="2" id="KW-0812">Transmembrane</keyword>
<feature type="region of interest" description="Disordered" evidence="1">
    <location>
        <begin position="105"/>
        <end position="131"/>
    </location>
</feature>
<dbReference type="PANTHER" id="PTHR45376:SF1">
    <property type="entry name" value="CHAPERONE DNAJ-DOMAIN SUPERFAMILY PROTEIN-RELATED"/>
    <property type="match status" value="1"/>
</dbReference>
<gene>
    <name evidence="4" type="ORF">MA16_Dca014431</name>
</gene>
<evidence type="ECO:0000259" key="3">
    <source>
        <dbReference type="PROSITE" id="PS50076"/>
    </source>
</evidence>
<dbReference type="PANTHER" id="PTHR45376">
    <property type="entry name" value="CHAPERONE DNAJ-DOMAIN SUPERFAMILY PROTEIN-RELATED"/>
    <property type="match status" value="1"/>
</dbReference>
<accession>A0A2I0VTV3</accession>
<organism evidence="4 5">
    <name type="scientific">Dendrobium catenatum</name>
    <dbReference type="NCBI Taxonomy" id="906689"/>
    <lineage>
        <taxon>Eukaryota</taxon>
        <taxon>Viridiplantae</taxon>
        <taxon>Streptophyta</taxon>
        <taxon>Embryophyta</taxon>
        <taxon>Tracheophyta</taxon>
        <taxon>Spermatophyta</taxon>
        <taxon>Magnoliopsida</taxon>
        <taxon>Liliopsida</taxon>
        <taxon>Asparagales</taxon>
        <taxon>Orchidaceae</taxon>
        <taxon>Epidendroideae</taxon>
        <taxon>Malaxideae</taxon>
        <taxon>Dendrobiinae</taxon>
        <taxon>Dendrobium</taxon>
    </lineage>
</organism>
<dbReference type="STRING" id="906689.A0A2I0VTV3"/>
<feature type="transmembrane region" description="Helical" evidence="2">
    <location>
        <begin position="12"/>
        <end position="32"/>
    </location>
</feature>
<feature type="domain" description="J" evidence="3">
    <location>
        <begin position="201"/>
        <end position="262"/>
    </location>
</feature>
<protein>
    <recommendedName>
        <fullName evidence="3">J domain-containing protein</fullName>
    </recommendedName>
</protein>
<feature type="compositionally biased region" description="Basic and acidic residues" evidence="1">
    <location>
        <begin position="111"/>
        <end position="130"/>
    </location>
</feature>
<keyword evidence="2" id="KW-0472">Membrane</keyword>